<dbReference type="SUPFAM" id="SSF56219">
    <property type="entry name" value="DNase I-like"/>
    <property type="match status" value="1"/>
</dbReference>
<organism evidence="2 3">
    <name type="scientific">Cannabis sativa</name>
    <name type="common">Hemp</name>
    <name type="synonym">Marijuana</name>
    <dbReference type="NCBI Taxonomy" id="3483"/>
    <lineage>
        <taxon>Eukaryota</taxon>
        <taxon>Viridiplantae</taxon>
        <taxon>Streptophyta</taxon>
        <taxon>Embryophyta</taxon>
        <taxon>Tracheophyta</taxon>
        <taxon>Spermatophyta</taxon>
        <taxon>Magnoliopsida</taxon>
        <taxon>eudicotyledons</taxon>
        <taxon>Gunneridae</taxon>
        <taxon>Pentapetalae</taxon>
        <taxon>rosids</taxon>
        <taxon>fabids</taxon>
        <taxon>Rosales</taxon>
        <taxon>Cannabaceae</taxon>
        <taxon>Cannabis</taxon>
    </lineage>
</organism>
<dbReference type="AlphaFoldDB" id="A0A803P118"/>
<feature type="region of interest" description="Disordered" evidence="1">
    <location>
        <begin position="1"/>
        <end position="24"/>
    </location>
</feature>
<accession>A0A803P118</accession>
<evidence type="ECO:0000313" key="3">
    <source>
        <dbReference type="Proteomes" id="UP000596661"/>
    </source>
</evidence>
<reference evidence="2" key="1">
    <citation type="submission" date="2018-11" db="EMBL/GenBank/DDBJ databases">
        <authorList>
            <person name="Grassa J C."/>
        </authorList>
    </citation>
    <scope>NUCLEOTIDE SEQUENCE [LARGE SCALE GENOMIC DNA]</scope>
</reference>
<dbReference type="Gramene" id="evm.model.02.434">
    <property type="protein sequence ID" value="cds.evm.model.02.434"/>
    <property type="gene ID" value="evm.TU.02.434"/>
</dbReference>
<dbReference type="PANTHER" id="PTHR33710">
    <property type="entry name" value="BNAC02G09200D PROTEIN"/>
    <property type="match status" value="1"/>
</dbReference>
<name>A0A803P118_CANSA</name>
<keyword evidence="3" id="KW-1185">Reference proteome</keyword>
<evidence type="ECO:0000256" key="1">
    <source>
        <dbReference type="SAM" id="MobiDB-lite"/>
    </source>
</evidence>
<protein>
    <submittedName>
        <fullName evidence="2">Uncharacterized protein</fullName>
    </submittedName>
</protein>
<dbReference type="EMBL" id="UZAU01000108">
    <property type="status" value="NOT_ANNOTATED_CDS"/>
    <property type="molecule type" value="Genomic_DNA"/>
</dbReference>
<dbReference type="Proteomes" id="UP000596661">
    <property type="component" value="Chromosome 2"/>
</dbReference>
<sequence>MGIEPIDFSKDEDDEDMPSGLKHGEPLQDVFQELLSPKSSLQSILRQDDIQADFTYFLKANQQCSRSISQGNTVIPPVLRSGAFVRNLASSFQNTEVEKKVKIAMEDIEDEDLQGIRTKEAWIVLGDFNEMLMKEERTGKRVNYKPAAEFIECIEMCQLEDVKYCGSYFTWRNKQQGNDKVYSKIDKYRARQRQNRILSIENKEGIRVDDPAQANGGAGFKKIDEWNVAALVKYVWAIANKEDNLWMKTWLSWRAESNQLSNLIRWIGKAKCTKFCKQVYLAAMASLVYQIWRARNDIVWNLKGANESLIIRKIKNDVKALDLKLGLSKFGKKGVIGIGQVAVVHPGLLQLCDHHSGFSSSPLRQQSYLL</sequence>
<reference evidence="2" key="2">
    <citation type="submission" date="2021-03" db="UniProtKB">
        <authorList>
            <consortium name="EnsemblPlants"/>
        </authorList>
    </citation>
    <scope>IDENTIFICATION</scope>
</reference>
<dbReference type="Gene3D" id="3.60.10.10">
    <property type="entry name" value="Endonuclease/exonuclease/phosphatase"/>
    <property type="match status" value="1"/>
</dbReference>
<evidence type="ECO:0000313" key="2">
    <source>
        <dbReference type="EnsemblPlants" id="cds.evm.model.02.434"/>
    </source>
</evidence>
<dbReference type="PANTHER" id="PTHR33710:SF64">
    <property type="entry name" value="ENDONUCLEASE_EXONUCLEASE_PHOSPHATASE DOMAIN-CONTAINING PROTEIN"/>
    <property type="match status" value="1"/>
</dbReference>
<dbReference type="InterPro" id="IPR036691">
    <property type="entry name" value="Endo/exonu/phosph_ase_sf"/>
</dbReference>
<proteinExistence type="predicted"/>
<dbReference type="EnsemblPlants" id="evm.model.02.434">
    <property type="protein sequence ID" value="cds.evm.model.02.434"/>
    <property type="gene ID" value="evm.TU.02.434"/>
</dbReference>